<dbReference type="AlphaFoldDB" id="A0A9X3X328"/>
<evidence type="ECO:0000313" key="3">
    <source>
        <dbReference type="Proteomes" id="UP001151081"/>
    </source>
</evidence>
<feature type="region of interest" description="Disordered" evidence="1">
    <location>
        <begin position="219"/>
        <end position="254"/>
    </location>
</feature>
<evidence type="ECO:0000256" key="1">
    <source>
        <dbReference type="SAM" id="MobiDB-lite"/>
    </source>
</evidence>
<feature type="region of interest" description="Disordered" evidence="1">
    <location>
        <begin position="177"/>
        <end position="199"/>
    </location>
</feature>
<accession>A0A9X3X328</accession>
<keyword evidence="3" id="KW-1185">Reference proteome</keyword>
<sequence length="541" mass="58015">MTGWGQGEQPAPKAPAIRGEVAWEYLRDRLDNVIGFWVGFVFTPVPAELRTLRERVERHVTGENHAMVTLVPSTPEELLGLPTRLLEDRSLANASLVWIEALHAEAPGAPETPWTRAWEQTVIEIEALFEELRGVLLGGIVLAAPPGVVDPVSKAAPDLWQVKAMSFLITPRNAGAVRPSTPLPVRGGTRPSTSSMRVAPVDPDDLVAISQSPERLKAWQAENSARTSSPPMPAASFPPATLGSRPTPPPPPPRPEVIRAHALVDAAEGFLRQGRLQDAKDAADEAATLLRVRGDALDEARVFAVLAAIATENEDLSRAAVHVQKALAMYGARMPGQVPPAWYCLAARIARERREHVAASRFEELALGAIRAMRQGDEGPDALFELSDALERIGDARLAANKPADAAVAFSECLLLRRRVLSAMGEGPEALGEVSYSLKRLADACVHASDVIGAVAAYREAVAIDRKLYAQSGKNAEVRYQLADSLWRFGDALTSSGEASEGAAVSEEATQLLAGAEPPSGPPSRIFGPGSRRGQRAGRSW</sequence>
<dbReference type="EMBL" id="JAGTJJ010000002">
    <property type="protein sequence ID" value="MDC3980461.1"/>
    <property type="molecule type" value="Genomic_DNA"/>
</dbReference>
<reference evidence="2 3" key="1">
    <citation type="submission" date="2021-04" db="EMBL/GenBank/DDBJ databases">
        <title>Genome analysis of Polyangium sp.</title>
        <authorList>
            <person name="Li Y."/>
            <person name="Wang J."/>
        </authorList>
    </citation>
    <scope>NUCLEOTIDE SEQUENCE [LARGE SCALE GENOMIC DNA]</scope>
    <source>
        <strain evidence="2 3">SDU14</strain>
    </source>
</reference>
<name>A0A9X3X328_9BACT</name>
<organism evidence="2 3">
    <name type="scientific">Polyangium jinanense</name>
    <dbReference type="NCBI Taxonomy" id="2829994"/>
    <lineage>
        <taxon>Bacteria</taxon>
        <taxon>Pseudomonadati</taxon>
        <taxon>Myxococcota</taxon>
        <taxon>Polyangia</taxon>
        <taxon>Polyangiales</taxon>
        <taxon>Polyangiaceae</taxon>
        <taxon>Polyangium</taxon>
    </lineage>
</organism>
<dbReference type="SMART" id="SM00028">
    <property type="entry name" value="TPR"/>
    <property type="match status" value="4"/>
</dbReference>
<dbReference type="Proteomes" id="UP001151081">
    <property type="component" value="Unassembled WGS sequence"/>
</dbReference>
<gene>
    <name evidence="2" type="ORF">KEG57_08155</name>
</gene>
<dbReference type="RefSeq" id="WP_272417498.1">
    <property type="nucleotide sequence ID" value="NZ_JAGTJJ010000002.1"/>
</dbReference>
<dbReference type="Gene3D" id="1.25.40.10">
    <property type="entry name" value="Tetratricopeptide repeat domain"/>
    <property type="match status" value="1"/>
</dbReference>
<dbReference type="SUPFAM" id="SSF48452">
    <property type="entry name" value="TPR-like"/>
    <property type="match status" value="1"/>
</dbReference>
<dbReference type="InterPro" id="IPR019734">
    <property type="entry name" value="TPR_rpt"/>
</dbReference>
<feature type="compositionally biased region" description="Low complexity" evidence="1">
    <location>
        <begin position="234"/>
        <end position="245"/>
    </location>
</feature>
<evidence type="ECO:0000313" key="2">
    <source>
        <dbReference type="EMBL" id="MDC3980461.1"/>
    </source>
</evidence>
<protein>
    <recommendedName>
        <fullName evidence="4">Tetratricopeptide repeat protein</fullName>
    </recommendedName>
</protein>
<feature type="compositionally biased region" description="Low complexity" evidence="1">
    <location>
        <begin position="500"/>
        <end position="509"/>
    </location>
</feature>
<proteinExistence type="predicted"/>
<evidence type="ECO:0008006" key="4">
    <source>
        <dbReference type="Google" id="ProtNLM"/>
    </source>
</evidence>
<feature type="region of interest" description="Disordered" evidence="1">
    <location>
        <begin position="500"/>
        <end position="541"/>
    </location>
</feature>
<comment type="caution">
    <text evidence="2">The sequence shown here is derived from an EMBL/GenBank/DDBJ whole genome shotgun (WGS) entry which is preliminary data.</text>
</comment>
<dbReference type="InterPro" id="IPR011990">
    <property type="entry name" value="TPR-like_helical_dom_sf"/>
</dbReference>